<dbReference type="AlphaFoldDB" id="A0AA47MS23"/>
<gene>
    <name evidence="2" type="ORF">N1851_015606</name>
</gene>
<dbReference type="EMBL" id="JAOPHQ010002853">
    <property type="protein sequence ID" value="KAK0145469.1"/>
    <property type="molecule type" value="Genomic_DNA"/>
</dbReference>
<evidence type="ECO:0000313" key="2">
    <source>
        <dbReference type="EMBL" id="KAK0145469.1"/>
    </source>
</evidence>
<organism evidence="2 3">
    <name type="scientific">Merluccius polli</name>
    <name type="common">Benguela hake</name>
    <name type="synonym">Merluccius cadenati</name>
    <dbReference type="NCBI Taxonomy" id="89951"/>
    <lineage>
        <taxon>Eukaryota</taxon>
        <taxon>Metazoa</taxon>
        <taxon>Chordata</taxon>
        <taxon>Craniata</taxon>
        <taxon>Vertebrata</taxon>
        <taxon>Euteleostomi</taxon>
        <taxon>Actinopterygii</taxon>
        <taxon>Neopterygii</taxon>
        <taxon>Teleostei</taxon>
        <taxon>Neoteleostei</taxon>
        <taxon>Acanthomorphata</taxon>
        <taxon>Zeiogadaria</taxon>
        <taxon>Gadariae</taxon>
        <taxon>Gadiformes</taxon>
        <taxon>Gadoidei</taxon>
        <taxon>Merlucciidae</taxon>
        <taxon>Merluccius</taxon>
    </lineage>
</organism>
<feature type="region of interest" description="Disordered" evidence="1">
    <location>
        <begin position="230"/>
        <end position="255"/>
    </location>
</feature>
<reference evidence="2" key="1">
    <citation type="journal article" date="2023" name="Front. Mar. Sci.">
        <title>A new Merluccius polli reference genome to investigate the effects of global change in West African waters.</title>
        <authorList>
            <person name="Mateo J.L."/>
            <person name="Blanco-Fernandez C."/>
            <person name="Garcia-Vazquez E."/>
            <person name="Machado-Schiaffino G."/>
        </authorList>
    </citation>
    <scope>NUCLEOTIDE SEQUENCE</scope>
    <source>
        <strain evidence="2">C29</strain>
        <tissue evidence="2">Fin</tissue>
    </source>
</reference>
<proteinExistence type="predicted"/>
<name>A0AA47MS23_MERPO</name>
<evidence type="ECO:0000313" key="3">
    <source>
        <dbReference type="Proteomes" id="UP001174136"/>
    </source>
</evidence>
<dbReference type="SUPFAM" id="SSF50249">
    <property type="entry name" value="Nucleic acid-binding proteins"/>
    <property type="match status" value="1"/>
</dbReference>
<comment type="caution">
    <text evidence="2">The sequence shown here is derived from an EMBL/GenBank/DDBJ whole genome shotgun (WGS) entry which is preliminary data.</text>
</comment>
<protein>
    <submittedName>
        <fullName evidence="2">Uncharacterized protein</fullName>
    </submittedName>
</protein>
<keyword evidence="3" id="KW-1185">Reference proteome</keyword>
<dbReference type="Proteomes" id="UP001174136">
    <property type="component" value="Unassembled WGS sequence"/>
</dbReference>
<sequence length="255" mass="27214">MQVGYSNPGGYDVLVSSHSRLDVAGDLSFPRRVPRDTDRMTIAEVLALGPRQRVGVIEVRVLQATTSKVVQVQGTPVELKSFEVCDQTAQTGVTVWDRLIPLVQEGKCYRFETLTTRKEGDQTVLCTTPSTVITITTTEVGQPDSLRPVTARADETVRGPVTGVQIVAKPSALDGPALEETVIATPELEVTVNHDGMVVRFAALDSEAVAVQSGQGNVVLDTEEASTLYASDADSRGRESVVGGDFEDGGSRVAL</sequence>
<accession>A0AA47MS23</accession>
<dbReference type="Gene3D" id="2.40.50.140">
    <property type="entry name" value="Nucleic acid-binding proteins"/>
    <property type="match status" value="1"/>
</dbReference>
<dbReference type="InterPro" id="IPR012340">
    <property type="entry name" value="NA-bd_OB-fold"/>
</dbReference>
<evidence type="ECO:0000256" key="1">
    <source>
        <dbReference type="SAM" id="MobiDB-lite"/>
    </source>
</evidence>